<dbReference type="InterPro" id="IPR035093">
    <property type="entry name" value="RelE/ParE_toxin_dom_sf"/>
</dbReference>
<dbReference type="EMBL" id="MT631650">
    <property type="protein sequence ID" value="QNO56238.1"/>
    <property type="molecule type" value="Genomic_DNA"/>
</dbReference>
<dbReference type="SUPFAM" id="SSF143011">
    <property type="entry name" value="RelE-like"/>
    <property type="match status" value="1"/>
</dbReference>
<reference evidence="1" key="1">
    <citation type="submission" date="2020-06" db="EMBL/GenBank/DDBJ databases">
        <title>Unique genomic features of the anaerobic methanotrophic archaea.</title>
        <authorList>
            <person name="Chadwick G.L."/>
            <person name="Skennerton C.T."/>
            <person name="Laso-Perez R."/>
            <person name="Leu A.O."/>
            <person name="Speth D.R."/>
            <person name="Yu H."/>
            <person name="Morgan-Lang C."/>
            <person name="Hatzenpichler R."/>
            <person name="Goudeau D."/>
            <person name="Malmstrom R."/>
            <person name="Brazelton W.J."/>
            <person name="Woyke T."/>
            <person name="Hallam S.J."/>
            <person name="Tyson G.W."/>
            <person name="Wegener G."/>
            <person name="Boetius A."/>
            <person name="Orphan V."/>
        </authorList>
    </citation>
    <scope>NUCLEOTIDE SEQUENCE</scope>
</reference>
<organism evidence="1">
    <name type="scientific">Candidatus Methanophaga sp. ANME-1 ERB7</name>
    <dbReference type="NCBI Taxonomy" id="2759913"/>
    <lineage>
        <taxon>Archaea</taxon>
        <taxon>Methanobacteriati</taxon>
        <taxon>Methanobacteriota</taxon>
        <taxon>Stenosarchaea group</taxon>
        <taxon>Methanomicrobia</taxon>
        <taxon>Candidatus Methanophagales</taxon>
        <taxon>Candidatus Methanophagaceae</taxon>
        <taxon>Candidatus Methanophaga</taxon>
    </lineage>
</organism>
<proteinExistence type="predicted"/>
<sequence length="84" mass="10068">MYSVLINRDAQKYVDSLTEKSRMLVKKKLEMLKDNLHPGRADKKKLQLPNYDLFRMHVRELPVNNLPILINVIDTDFTDLHRRY</sequence>
<gene>
    <name evidence="1" type="ORF">BCGBNPPC_00022</name>
</gene>
<protein>
    <submittedName>
        <fullName evidence="1">Uncharacterized protein</fullName>
    </submittedName>
</protein>
<dbReference type="Gene3D" id="3.30.2310.20">
    <property type="entry name" value="RelE-like"/>
    <property type="match status" value="1"/>
</dbReference>
<dbReference type="AlphaFoldDB" id="A0A7G9Z7K4"/>
<accession>A0A7G9Z7K4</accession>
<evidence type="ECO:0000313" key="1">
    <source>
        <dbReference type="EMBL" id="QNO56238.1"/>
    </source>
</evidence>
<name>A0A7G9Z7K4_9EURY</name>